<gene>
    <name evidence="9" type="ORF">FC093_01540</name>
</gene>
<comment type="subcellular location">
    <subcellularLocation>
        <location evidence="1">Cell membrane</location>
        <topology evidence="1">Multi-pass membrane protein</topology>
    </subcellularLocation>
</comment>
<feature type="transmembrane region" description="Helical" evidence="7">
    <location>
        <begin position="375"/>
        <end position="398"/>
    </location>
</feature>
<organism evidence="9 10">
    <name type="scientific">Ilyomonas limi</name>
    <dbReference type="NCBI Taxonomy" id="2575867"/>
    <lineage>
        <taxon>Bacteria</taxon>
        <taxon>Pseudomonadati</taxon>
        <taxon>Bacteroidota</taxon>
        <taxon>Chitinophagia</taxon>
        <taxon>Chitinophagales</taxon>
        <taxon>Chitinophagaceae</taxon>
        <taxon>Ilyomonas</taxon>
    </lineage>
</organism>
<dbReference type="GO" id="GO:0022857">
    <property type="term" value="F:transmembrane transporter activity"/>
    <property type="evidence" value="ECO:0007669"/>
    <property type="project" value="InterPro"/>
</dbReference>
<feature type="domain" description="Major facilitator superfamily (MFS) profile" evidence="8">
    <location>
        <begin position="19"/>
        <end position="399"/>
    </location>
</feature>
<dbReference type="InterPro" id="IPR036259">
    <property type="entry name" value="MFS_trans_sf"/>
</dbReference>
<keyword evidence="6 7" id="KW-0472">Membrane</keyword>
<accession>A0A4U3L9H5</accession>
<feature type="transmembrane region" description="Helical" evidence="7">
    <location>
        <begin position="254"/>
        <end position="276"/>
    </location>
</feature>
<dbReference type="PROSITE" id="PS50850">
    <property type="entry name" value="MFS"/>
    <property type="match status" value="1"/>
</dbReference>
<feature type="transmembrane region" description="Helical" evidence="7">
    <location>
        <begin position="20"/>
        <end position="43"/>
    </location>
</feature>
<feature type="transmembrane region" description="Helical" evidence="7">
    <location>
        <begin position="218"/>
        <end position="242"/>
    </location>
</feature>
<dbReference type="Gene3D" id="1.20.1250.20">
    <property type="entry name" value="MFS general substrate transporter like domains"/>
    <property type="match status" value="1"/>
</dbReference>
<evidence type="ECO:0000313" key="10">
    <source>
        <dbReference type="Proteomes" id="UP000305848"/>
    </source>
</evidence>
<dbReference type="Proteomes" id="UP000305848">
    <property type="component" value="Unassembled WGS sequence"/>
</dbReference>
<keyword evidence="10" id="KW-1185">Reference proteome</keyword>
<comment type="caution">
    <text evidence="9">The sequence shown here is derived from an EMBL/GenBank/DDBJ whole genome shotgun (WGS) entry which is preliminary data.</text>
</comment>
<evidence type="ECO:0000256" key="2">
    <source>
        <dbReference type="ARBA" id="ARBA00022448"/>
    </source>
</evidence>
<keyword evidence="3" id="KW-1003">Cell membrane</keyword>
<evidence type="ECO:0000256" key="6">
    <source>
        <dbReference type="ARBA" id="ARBA00023136"/>
    </source>
</evidence>
<dbReference type="AlphaFoldDB" id="A0A4U3L9H5"/>
<feature type="transmembrane region" description="Helical" evidence="7">
    <location>
        <begin position="55"/>
        <end position="76"/>
    </location>
</feature>
<dbReference type="GO" id="GO:0005886">
    <property type="term" value="C:plasma membrane"/>
    <property type="evidence" value="ECO:0007669"/>
    <property type="project" value="UniProtKB-SubCell"/>
</dbReference>
<keyword evidence="2" id="KW-0813">Transport</keyword>
<evidence type="ECO:0000313" key="9">
    <source>
        <dbReference type="EMBL" id="TKK71732.1"/>
    </source>
</evidence>
<dbReference type="InterPro" id="IPR011701">
    <property type="entry name" value="MFS"/>
</dbReference>
<feature type="transmembrane region" description="Helical" evidence="7">
    <location>
        <begin position="283"/>
        <end position="301"/>
    </location>
</feature>
<dbReference type="SUPFAM" id="SSF103473">
    <property type="entry name" value="MFS general substrate transporter"/>
    <property type="match status" value="1"/>
</dbReference>
<evidence type="ECO:0000256" key="3">
    <source>
        <dbReference type="ARBA" id="ARBA00022475"/>
    </source>
</evidence>
<evidence type="ECO:0000256" key="7">
    <source>
        <dbReference type="SAM" id="Phobius"/>
    </source>
</evidence>
<sequence>MLTATLRLYKNAYTGLSLHTWYLSAVMLINRSGTMVIPFMTIYCTQALHFSLTQAGFVMGLFGFGAIVGAFIGGRITDKFGFYPQQVAALLLGGIMFIITGYLHTYLSLCIGTFILSVCNESFRPANATAVAFYSSPENVTRSFSLNRLAINLGWAVGGALGGFLASANYHLLFWVDGCTNIAAAFLLLKLLPYVKSGSRNNNTKEPIILKPAYRDKVYLVFIALTILLAYSFFHIFTILPVFYKSEWHFNEQFIGILMALNGVIIVLIEMILVYSLEGTKPLITFIRAGVFLIGVAYAALNLLPPTAWTAVLSMFIITLGEIFAMPFMNSFWISRTTEANRGQYAAIYAMAWSIAQITAPIFGSQLAEDNGYNMVWWMLAAICLFTSVAFSLLGNWLQREMPG</sequence>
<evidence type="ECO:0000256" key="4">
    <source>
        <dbReference type="ARBA" id="ARBA00022692"/>
    </source>
</evidence>
<dbReference type="PANTHER" id="PTHR23517:SF2">
    <property type="entry name" value="MULTIDRUG RESISTANCE PROTEIN MDTH"/>
    <property type="match status" value="1"/>
</dbReference>
<evidence type="ECO:0000256" key="5">
    <source>
        <dbReference type="ARBA" id="ARBA00022989"/>
    </source>
</evidence>
<evidence type="ECO:0000256" key="1">
    <source>
        <dbReference type="ARBA" id="ARBA00004651"/>
    </source>
</evidence>
<protein>
    <submittedName>
        <fullName evidence="9">MFS transporter</fullName>
    </submittedName>
</protein>
<dbReference type="Pfam" id="PF07690">
    <property type="entry name" value="MFS_1"/>
    <property type="match status" value="1"/>
</dbReference>
<evidence type="ECO:0000259" key="8">
    <source>
        <dbReference type="PROSITE" id="PS50850"/>
    </source>
</evidence>
<dbReference type="PANTHER" id="PTHR23517">
    <property type="entry name" value="RESISTANCE PROTEIN MDTM, PUTATIVE-RELATED-RELATED"/>
    <property type="match status" value="1"/>
</dbReference>
<reference evidence="9 10" key="1">
    <citation type="submission" date="2019-05" db="EMBL/GenBank/DDBJ databases">
        <title>Panacibacter sp. strain 17mud1-8 Genome sequencing and assembly.</title>
        <authorList>
            <person name="Chhetri G."/>
        </authorList>
    </citation>
    <scope>NUCLEOTIDE SEQUENCE [LARGE SCALE GENOMIC DNA]</scope>
    <source>
        <strain evidence="9 10">17mud1-8</strain>
    </source>
</reference>
<feature type="transmembrane region" description="Helical" evidence="7">
    <location>
        <begin position="307"/>
        <end position="333"/>
    </location>
</feature>
<feature type="transmembrane region" description="Helical" evidence="7">
    <location>
        <begin position="149"/>
        <end position="166"/>
    </location>
</feature>
<feature type="transmembrane region" description="Helical" evidence="7">
    <location>
        <begin position="172"/>
        <end position="192"/>
    </location>
</feature>
<proteinExistence type="predicted"/>
<dbReference type="InterPro" id="IPR020846">
    <property type="entry name" value="MFS_dom"/>
</dbReference>
<feature type="transmembrane region" description="Helical" evidence="7">
    <location>
        <begin position="345"/>
        <end position="363"/>
    </location>
</feature>
<name>A0A4U3L9H5_9BACT</name>
<dbReference type="RefSeq" id="WP_137259972.1">
    <property type="nucleotide sequence ID" value="NZ_SZQL01000001.1"/>
</dbReference>
<feature type="transmembrane region" description="Helical" evidence="7">
    <location>
        <begin position="88"/>
        <end position="116"/>
    </location>
</feature>
<dbReference type="InterPro" id="IPR050171">
    <property type="entry name" value="MFS_Transporters"/>
</dbReference>
<keyword evidence="5 7" id="KW-1133">Transmembrane helix</keyword>
<dbReference type="CDD" id="cd17329">
    <property type="entry name" value="MFS_MdtH_MDR_like"/>
    <property type="match status" value="1"/>
</dbReference>
<dbReference type="OrthoDB" id="5379144at2"/>
<keyword evidence="4 7" id="KW-0812">Transmembrane</keyword>
<dbReference type="EMBL" id="SZQL01000001">
    <property type="protein sequence ID" value="TKK71732.1"/>
    <property type="molecule type" value="Genomic_DNA"/>
</dbReference>